<dbReference type="Proteomes" id="UP001303046">
    <property type="component" value="Unassembled WGS sequence"/>
</dbReference>
<feature type="region of interest" description="Disordered" evidence="1">
    <location>
        <begin position="27"/>
        <end position="103"/>
    </location>
</feature>
<keyword evidence="3" id="KW-1185">Reference proteome</keyword>
<feature type="compositionally biased region" description="Basic and acidic residues" evidence="1">
    <location>
        <begin position="92"/>
        <end position="103"/>
    </location>
</feature>
<feature type="compositionally biased region" description="Basic and acidic residues" evidence="1">
    <location>
        <begin position="36"/>
        <end position="51"/>
    </location>
</feature>
<gene>
    <name evidence="2" type="primary">Necator_chrIV.g16366</name>
    <name evidence="2" type="ORF">RB195_003070</name>
</gene>
<evidence type="ECO:0000313" key="2">
    <source>
        <dbReference type="EMBL" id="KAK6751452.1"/>
    </source>
</evidence>
<protein>
    <submittedName>
        <fullName evidence="2">Uncharacterized protein</fullName>
    </submittedName>
</protein>
<comment type="caution">
    <text evidence="2">The sequence shown here is derived from an EMBL/GenBank/DDBJ whole genome shotgun (WGS) entry which is preliminary data.</text>
</comment>
<reference evidence="2 3" key="1">
    <citation type="submission" date="2023-08" db="EMBL/GenBank/DDBJ databases">
        <title>A Necator americanus chromosomal reference genome.</title>
        <authorList>
            <person name="Ilik V."/>
            <person name="Petrzelkova K.J."/>
            <person name="Pardy F."/>
            <person name="Fuh T."/>
            <person name="Niatou-Singa F.S."/>
            <person name="Gouil Q."/>
            <person name="Baker L."/>
            <person name="Ritchie M.E."/>
            <person name="Jex A.R."/>
            <person name="Gazzola D."/>
            <person name="Li H."/>
            <person name="Toshio Fujiwara R."/>
            <person name="Zhan B."/>
            <person name="Aroian R.V."/>
            <person name="Pafco B."/>
            <person name="Schwarz E.M."/>
        </authorList>
    </citation>
    <scope>NUCLEOTIDE SEQUENCE [LARGE SCALE GENOMIC DNA]</scope>
    <source>
        <strain evidence="2 3">Aroian</strain>
        <tissue evidence="2">Whole animal</tissue>
    </source>
</reference>
<accession>A0ABR1DM42</accession>
<dbReference type="EMBL" id="JAVFWL010000004">
    <property type="protein sequence ID" value="KAK6751452.1"/>
    <property type="molecule type" value="Genomic_DNA"/>
</dbReference>
<sequence length="103" mass="11489">MKIRIRCNSKSNVVNGNGYVTEQGRRIKGKAAVSGQEKKKSEKIKHQEEKSSSIGLSCSGGKERPLFPSELRQSRVKDDYPPGQKKNNYSFEVKDGEGHPVLL</sequence>
<organism evidence="2 3">
    <name type="scientific">Necator americanus</name>
    <name type="common">Human hookworm</name>
    <dbReference type="NCBI Taxonomy" id="51031"/>
    <lineage>
        <taxon>Eukaryota</taxon>
        <taxon>Metazoa</taxon>
        <taxon>Ecdysozoa</taxon>
        <taxon>Nematoda</taxon>
        <taxon>Chromadorea</taxon>
        <taxon>Rhabditida</taxon>
        <taxon>Rhabditina</taxon>
        <taxon>Rhabditomorpha</taxon>
        <taxon>Strongyloidea</taxon>
        <taxon>Ancylostomatidae</taxon>
        <taxon>Bunostominae</taxon>
        <taxon>Necator</taxon>
    </lineage>
</organism>
<name>A0ABR1DM42_NECAM</name>
<evidence type="ECO:0000256" key="1">
    <source>
        <dbReference type="SAM" id="MobiDB-lite"/>
    </source>
</evidence>
<evidence type="ECO:0000313" key="3">
    <source>
        <dbReference type="Proteomes" id="UP001303046"/>
    </source>
</evidence>
<proteinExistence type="predicted"/>